<accession>A0A5F2C769</accession>
<evidence type="ECO:0000313" key="6">
    <source>
        <dbReference type="Proteomes" id="UP000297832"/>
    </source>
</evidence>
<dbReference type="CDD" id="cd14659">
    <property type="entry name" value="Imelysin-like_IPPA"/>
    <property type="match status" value="1"/>
</dbReference>
<dbReference type="Proteomes" id="UP000298057">
    <property type="component" value="Unassembled WGS sequence"/>
</dbReference>
<dbReference type="Pfam" id="PF09375">
    <property type="entry name" value="Peptidase_M75"/>
    <property type="match status" value="1"/>
</dbReference>
<feature type="domain" description="Imelysin-like" evidence="3">
    <location>
        <begin position="43"/>
        <end position="344"/>
    </location>
</feature>
<evidence type="ECO:0000259" key="3">
    <source>
        <dbReference type="Pfam" id="PF09375"/>
    </source>
</evidence>
<dbReference type="EMBL" id="RQGV01000016">
    <property type="protein sequence ID" value="TGM12898.1"/>
    <property type="molecule type" value="Genomic_DNA"/>
</dbReference>
<sequence length="394" mass="41929">MSGFSLVGCEGGSGSNTGALAFLFSSGADYTKVLKYSGTNVVLPSLLALKNDTATLETKALAYYTTQNATTLGELQNAWKAAHVSLKKVEVFYFGPGTYPSTKNYYVKMDAFETISARPLWTYVNKMITNTAACATTNPMTSTDLASCSVIYKGFESLEILIFSSDGLASTIDDATSINSVNTAGSRRLEYLKALAQLINQDANSLYNSWDPSGENFLGNFIAGNGSYFPNQGVAFDTYVQSLGNIVYQIWDGKLGGPACLTPGCSTNPNPKSTEATFSRNAYQDLYENLLGLELGYQGNPADTDAVTLSTMIQAQNPQLDTDIKVAIAALKSAINTSNDLYAQIDTDTGSVGTSINTNVKPIYNLATTLKVLFNVDAFSALGVPSLPPAADGD</sequence>
<dbReference type="InterPro" id="IPR038352">
    <property type="entry name" value="Imelysin_sf"/>
</dbReference>
<evidence type="ECO:0000313" key="4">
    <source>
        <dbReference type="EMBL" id="TGM12898.1"/>
    </source>
</evidence>
<keyword evidence="7" id="KW-1185">Reference proteome</keyword>
<dbReference type="Gene3D" id="1.20.1420.20">
    <property type="entry name" value="M75 peptidase, HXXE motif"/>
    <property type="match status" value="1"/>
</dbReference>
<dbReference type="InterPro" id="IPR034984">
    <property type="entry name" value="Imelysin-like_IPPA"/>
</dbReference>
<evidence type="ECO:0000256" key="2">
    <source>
        <dbReference type="ARBA" id="ARBA00022729"/>
    </source>
</evidence>
<protein>
    <submittedName>
        <fullName evidence="4">Imelysin</fullName>
    </submittedName>
</protein>
<evidence type="ECO:0000256" key="1">
    <source>
        <dbReference type="ARBA" id="ARBA00004196"/>
    </source>
</evidence>
<dbReference type="EMBL" id="RQGU01000010">
    <property type="protein sequence ID" value="TGM30959.1"/>
    <property type="molecule type" value="Genomic_DNA"/>
</dbReference>
<dbReference type="InterPro" id="IPR018976">
    <property type="entry name" value="Imelysin-like"/>
</dbReference>
<keyword evidence="2" id="KW-0732">Signal</keyword>
<dbReference type="AlphaFoldDB" id="A0A5F2C769"/>
<gene>
    <name evidence="4" type="ORF">EHQ81_13460</name>
    <name evidence="5" type="ORF">EHQ82_01300</name>
</gene>
<dbReference type="Proteomes" id="UP000297832">
    <property type="component" value="Unassembled WGS sequence"/>
</dbReference>
<comment type="caution">
    <text evidence="4">The sequence shown here is derived from an EMBL/GenBank/DDBJ whole genome shotgun (WGS) entry which is preliminary data.</text>
</comment>
<evidence type="ECO:0000313" key="5">
    <source>
        <dbReference type="EMBL" id="TGM30959.1"/>
    </source>
</evidence>
<organism evidence="4 6">
    <name type="scientific">Leptospira selangorensis</name>
    <dbReference type="NCBI Taxonomy" id="2484982"/>
    <lineage>
        <taxon>Bacteria</taxon>
        <taxon>Pseudomonadati</taxon>
        <taxon>Spirochaetota</taxon>
        <taxon>Spirochaetia</taxon>
        <taxon>Leptospirales</taxon>
        <taxon>Leptospiraceae</taxon>
        <taxon>Leptospira</taxon>
    </lineage>
</organism>
<reference evidence="4 6" key="2">
    <citation type="journal article" date="2019" name="PLoS Negl. Trop. Dis.">
        <title>Revisiting the worldwide diversity of Leptospira species in the environment.</title>
        <authorList>
            <person name="Vincent A.T."/>
            <person name="Schiettekatte O."/>
            <person name="Bourhy P."/>
            <person name="Veyrier F.J."/>
            <person name="Picardeau M."/>
        </authorList>
    </citation>
    <scope>NUCLEOTIDE SEQUENCE [LARGE SCALE GENOMIC DNA]</scope>
    <source>
        <strain evidence="4 6">201702405</strain>
        <strain evidence="5">201702406</strain>
    </source>
</reference>
<evidence type="ECO:0000313" key="7">
    <source>
        <dbReference type="Proteomes" id="UP000298057"/>
    </source>
</evidence>
<proteinExistence type="predicted"/>
<reference evidence="5" key="1">
    <citation type="submission" date="2018-10" db="EMBL/GenBank/DDBJ databases">
        <authorList>
            <person name="Vincent A.T."/>
            <person name="Schiettekatte O."/>
            <person name="Bourhy P."/>
            <person name="Veyrier F.J."/>
            <person name="Picardeau M."/>
        </authorList>
    </citation>
    <scope>NUCLEOTIDE SEQUENCE</scope>
    <source>
        <strain evidence="5">201702406</strain>
    </source>
</reference>
<comment type="subcellular location">
    <subcellularLocation>
        <location evidence="1">Cell envelope</location>
    </subcellularLocation>
</comment>
<dbReference type="GO" id="GO:0030313">
    <property type="term" value="C:cell envelope"/>
    <property type="evidence" value="ECO:0007669"/>
    <property type="project" value="UniProtKB-SubCell"/>
</dbReference>
<name>A0A5F2C769_9LEPT</name>